<dbReference type="Gene3D" id="1.10.260.40">
    <property type="entry name" value="lambda repressor-like DNA-binding domains"/>
    <property type="match status" value="1"/>
</dbReference>
<dbReference type="Pfam" id="PF13560">
    <property type="entry name" value="HTH_31"/>
    <property type="match status" value="1"/>
</dbReference>
<dbReference type="CDD" id="cd00093">
    <property type="entry name" value="HTH_XRE"/>
    <property type="match status" value="1"/>
</dbReference>
<dbReference type="Pfam" id="PF17765">
    <property type="entry name" value="MLTR_LBD"/>
    <property type="match status" value="1"/>
</dbReference>
<evidence type="ECO:0000313" key="3">
    <source>
        <dbReference type="Proteomes" id="UP001626628"/>
    </source>
</evidence>
<dbReference type="RefSeq" id="WP_399144417.1">
    <property type="nucleotide sequence ID" value="NZ_CP147982.1"/>
</dbReference>
<dbReference type="EMBL" id="CP147982">
    <property type="protein sequence ID" value="WXK76251.1"/>
    <property type="molecule type" value="Genomic_DNA"/>
</dbReference>
<accession>A0ABZ2QJ56</accession>
<evidence type="ECO:0000313" key="2">
    <source>
        <dbReference type="EMBL" id="WXK76251.1"/>
    </source>
</evidence>
<dbReference type="PANTHER" id="PTHR35010">
    <property type="entry name" value="BLL4672 PROTEIN-RELATED"/>
    <property type="match status" value="1"/>
</dbReference>
<dbReference type="InterPro" id="IPR010982">
    <property type="entry name" value="Lambda_DNA-bd_dom_sf"/>
</dbReference>
<dbReference type="InterPro" id="IPR041413">
    <property type="entry name" value="MLTR_LBD"/>
</dbReference>
<proteinExistence type="predicted"/>
<dbReference type="SUPFAM" id="SSF47413">
    <property type="entry name" value="lambda repressor-like DNA-binding domains"/>
    <property type="match status" value="1"/>
</dbReference>
<dbReference type="SMART" id="SM00530">
    <property type="entry name" value="HTH_XRE"/>
    <property type="match status" value="1"/>
</dbReference>
<reference evidence="2 3" key="1">
    <citation type="submission" date="2024-03" db="EMBL/GenBank/DDBJ databases">
        <title>The complete genome of Streptomyces sirii sp.nov.</title>
        <authorList>
            <person name="Zakalyukina Y.V."/>
            <person name="Belik A.R."/>
            <person name="Biryukov M.V."/>
            <person name="Baturina O.A."/>
            <person name="Kabilov M.R."/>
        </authorList>
    </citation>
    <scope>NUCLEOTIDE SEQUENCE [LARGE SCALE GENOMIC DNA]</scope>
    <source>
        <strain evidence="2 3">BP-8</strain>
    </source>
</reference>
<dbReference type="PANTHER" id="PTHR35010:SF2">
    <property type="entry name" value="BLL4672 PROTEIN"/>
    <property type="match status" value="1"/>
</dbReference>
<protein>
    <submittedName>
        <fullName evidence="2">Helix-turn-helix transcriptional regulator</fullName>
    </submittedName>
</protein>
<feature type="domain" description="HTH cro/C1-type" evidence="1">
    <location>
        <begin position="27"/>
        <end position="91"/>
    </location>
</feature>
<gene>
    <name evidence="2" type="ORF">WAB15_09785</name>
</gene>
<keyword evidence="3" id="KW-1185">Reference proteome</keyword>
<dbReference type="Proteomes" id="UP001626628">
    <property type="component" value="Chromosome"/>
</dbReference>
<name>A0ABZ2QJ56_9ACTN</name>
<dbReference type="InterPro" id="IPR001387">
    <property type="entry name" value="Cro/C1-type_HTH"/>
</dbReference>
<dbReference type="Gene3D" id="3.30.450.180">
    <property type="match status" value="1"/>
</dbReference>
<organism evidence="2 3">
    <name type="scientific">Streptomyces sirii</name>
    <dbReference type="NCBI Taxonomy" id="3127701"/>
    <lineage>
        <taxon>Bacteria</taxon>
        <taxon>Bacillati</taxon>
        <taxon>Actinomycetota</taxon>
        <taxon>Actinomycetes</taxon>
        <taxon>Kitasatosporales</taxon>
        <taxon>Streptomycetaceae</taxon>
        <taxon>Streptomyces</taxon>
    </lineage>
</organism>
<evidence type="ECO:0000259" key="1">
    <source>
        <dbReference type="SMART" id="SM00530"/>
    </source>
</evidence>
<sequence length="272" mass="30266">MSDRLSTLAHDESAPPRPRAALEIPGLLRAWRAQAGRKLGRGKPLTQAEVAAELGMSVRWYRDVERGGPGRLSPTTADRLGEVLLLGPDERMALRRFVAGDRPPTRTSGALPTGSLQALLDMQMPYPAYCTDGVWDLVACNQAMKEWFPWVHEPRANLLRWALASREARDQFVHWPEHAATYLAQLRFALAATPGNAELGALRDELLRNPQCRRLWEEEPRVVAYGDGHRFALRLPRFGRQQISVVSHVLVPAYHPDLRFVVLTCAEGGGGG</sequence>